<evidence type="ECO:0000256" key="5">
    <source>
        <dbReference type="ARBA" id="ARBA00022989"/>
    </source>
</evidence>
<keyword evidence="11" id="KW-1185">Reference proteome</keyword>
<reference evidence="10 11" key="2">
    <citation type="submission" date="2020-07" db="EMBL/GenBank/DDBJ databases">
        <title>Genome assembly of wild tea tree DASZ reveals pedigree and selection history of tea varieties.</title>
        <authorList>
            <person name="Zhang W."/>
        </authorList>
    </citation>
    <scope>NUCLEOTIDE SEQUENCE [LARGE SCALE GENOMIC DNA]</scope>
    <source>
        <strain evidence="11">cv. G240</strain>
        <tissue evidence="10">Leaf</tissue>
    </source>
</reference>
<dbReference type="GO" id="GO:0005337">
    <property type="term" value="F:nucleoside transmembrane transporter activity"/>
    <property type="evidence" value="ECO:0007669"/>
    <property type="project" value="InterPro"/>
</dbReference>
<feature type="compositionally biased region" description="Basic and acidic residues" evidence="7">
    <location>
        <begin position="102"/>
        <end position="114"/>
    </location>
</feature>
<feature type="chain" id="PRO_5029728859" evidence="9">
    <location>
        <begin position="19"/>
        <end position="130"/>
    </location>
</feature>
<evidence type="ECO:0000313" key="10">
    <source>
        <dbReference type="EMBL" id="KAF5956194.1"/>
    </source>
</evidence>
<accession>A0A7J7HVU4</accession>
<evidence type="ECO:0000256" key="8">
    <source>
        <dbReference type="SAM" id="Phobius"/>
    </source>
</evidence>
<feature type="signal peptide" evidence="9">
    <location>
        <begin position="1"/>
        <end position="18"/>
    </location>
</feature>
<keyword evidence="6 8" id="KW-0472">Membrane</keyword>
<keyword evidence="9" id="KW-0732">Signal</keyword>
<evidence type="ECO:0000256" key="4">
    <source>
        <dbReference type="ARBA" id="ARBA00022692"/>
    </source>
</evidence>
<dbReference type="GO" id="GO:0005886">
    <property type="term" value="C:plasma membrane"/>
    <property type="evidence" value="ECO:0007669"/>
    <property type="project" value="TreeGrafter"/>
</dbReference>
<organism evidence="10 11">
    <name type="scientific">Camellia sinensis</name>
    <name type="common">Tea plant</name>
    <name type="synonym">Thea sinensis</name>
    <dbReference type="NCBI Taxonomy" id="4442"/>
    <lineage>
        <taxon>Eukaryota</taxon>
        <taxon>Viridiplantae</taxon>
        <taxon>Streptophyta</taxon>
        <taxon>Embryophyta</taxon>
        <taxon>Tracheophyta</taxon>
        <taxon>Spermatophyta</taxon>
        <taxon>Magnoliopsida</taxon>
        <taxon>eudicotyledons</taxon>
        <taxon>Gunneridae</taxon>
        <taxon>Pentapetalae</taxon>
        <taxon>asterids</taxon>
        <taxon>Ericales</taxon>
        <taxon>Theaceae</taxon>
        <taxon>Camellia</taxon>
    </lineage>
</organism>
<evidence type="ECO:0000256" key="3">
    <source>
        <dbReference type="ARBA" id="ARBA00022448"/>
    </source>
</evidence>
<feature type="transmembrane region" description="Helical" evidence="8">
    <location>
        <begin position="67"/>
        <end position="87"/>
    </location>
</feature>
<keyword evidence="3" id="KW-0813">Transport</keyword>
<dbReference type="EMBL" id="JACBKZ010000003">
    <property type="protein sequence ID" value="KAF5956194.1"/>
    <property type="molecule type" value="Genomic_DNA"/>
</dbReference>
<gene>
    <name evidence="10" type="ORF">HYC85_009050</name>
</gene>
<keyword evidence="5 8" id="KW-1133">Transmembrane helix</keyword>
<dbReference type="AlphaFoldDB" id="A0A7J7HVU4"/>
<evidence type="ECO:0000256" key="6">
    <source>
        <dbReference type="ARBA" id="ARBA00023136"/>
    </source>
</evidence>
<comment type="caution">
    <text evidence="10">The sequence shown here is derived from an EMBL/GenBank/DDBJ whole genome shotgun (WGS) entry which is preliminary data.</text>
</comment>
<proteinExistence type="inferred from homology"/>
<comment type="similarity">
    <text evidence="2">Belongs to the SLC29A/ENT transporter (TC 2.A.57) family.</text>
</comment>
<dbReference type="Proteomes" id="UP000593564">
    <property type="component" value="Unassembled WGS sequence"/>
</dbReference>
<protein>
    <submittedName>
        <fullName evidence="10">Uncharacterized protein</fullName>
    </submittedName>
</protein>
<comment type="subcellular location">
    <subcellularLocation>
        <location evidence="1">Membrane</location>
        <topology evidence="1">Multi-pass membrane protein</topology>
    </subcellularLocation>
</comment>
<dbReference type="PANTHER" id="PTHR10332">
    <property type="entry name" value="EQUILIBRATIVE NUCLEOSIDE TRANSPORTER"/>
    <property type="match status" value="1"/>
</dbReference>
<dbReference type="PANTHER" id="PTHR10332:SF30">
    <property type="entry name" value="EQUILIBRATIVE NUCLEOTIDE TRANSPORTER 2"/>
    <property type="match status" value="1"/>
</dbReference>
<keyword evidence="4 8" id="KW-0812">Transmembrane</keyword>
<evidence type="ECO:0000256" key="9">
    <source>
        <dbReference type="SAM" id="SignalP"/>
    </source>
</evidence>
<feature type="transmembrane region" description="Helical" evidence="8">
    <location>
        <begin position="35"/>
        <end position="55"/>
    </location>
</feature>
<evidence type="ECO:0000256" key="1">
    <source>
        <dbReference type="ARBA" id="ARBA00004141"/>
    </source>
</evidence>
<dbReference type="InterPro" id="IPR002259">
    <property type="entry name" value="Eqnu_transpt"/>
</dbReference>
<evidence type="ECO:0000256" key="7">
    <source>
        <dbReference type="SAM" id="MobiDB-lite"/>
    </source>
</evidence>
<reference evidence="11" key="1">
    <citation type="journal article" date="2020" name="Nat. Commun.">
        <title>Genome assembly of wild tea tree DASZ reveals pedigree and selection history of tea varieties.</title>
        <authorList>
            <person name="Zhang W."/>
            <person name="Zhang Y."/>
            <person name="Qiu H."/>
            <person name="Guo Y."/>
            <person name="Wan H."/>
            <person name="Zhang X."/>
            <person name="Scossa F."/>
            <person name="Alseekh S."/>
            <person name="Zhang Q."/>
            <person name="Wang P."/>
            <person name="Xu L."/>
            <person name="Schmidt M.H."/>
            <person name="Jia X."/>
            <person name="Li D."/>
            <person name="Zhu A."/>
            <person name="Guo F."/>
            <person name="Chen W."/>
            <person name="Ni D."/>
            <person name="Usadel B."/>
            <person name="Fernie A.R."/>
            <person name="Wen W."/>
        </authorList>
    </citation>
    <scope>NUCLEOTIDE SEQUENCE [LARGE SCALE GENOMIC DNA]</scope>
    <source>
        <strain evidence="11">cv. G240</strain>
    </source>
</reference>
<name>A0A7J7HVU4_CAMSI</name>
<evidence type="ECO:0000256" key="2">
    <source>
        <dbReference type="ARBA" id="ARBA00007965"/>
    </source>
</evidence>
<sequence length="130" mass="14719">MVVCWILGLGCLISWSSMLTIGDYYYDQFPRYHPARVPTLVYQPFALGTTAILAHNESKVDTRRRNLTGYILFFISSLALLVVSTAMTPLCLIQRVEEEEEKGIKNEETEKENLDGSTSGYPLVYMEASK</sequence>
<evidence type="ECO:0000313" key="11">
    <source>
        <dbReference type="Proteomes" id="UP000593564"/>
    </source>
</evidence>
<feature type="region of interest" description="Disordered" evidence="7">
    <location>
        <begin position="100"/>
        <end position="121"/>
    </location>
</feature>